<dbReference type="InterPro" id="IPR058791">
    <property type="entry name" value="3HB_CusB"/>
</dbReference>
<dbReference type="InterPro" id="IPR045800">
    <property type="entry name" value="HMBD"/>
</dbReference>
<dbReference type="InterPro" id="IPR006143">
    <property type="entry name" value="RND_pump_MFP"/>
</dbReference>
<sequence>MIRHYLKLFSTQVHVCLLLIALCLFVFSSCKSKTHVHTESDVYYTCSMDPQVIENKPGKCPICKMDLTPVKKSNGAKKDEIQLSEQQIQLGNIQTDTIRTGTIGDQLVLTASLNFNQDKTTSVSARVGGRIERLYYRNIGDQVSKGAALYDLYSEELNNAKQEYVLAVERKRTFATETAIDFDQLLQSAKNKLLLWGMSEAQINELAKTKKPTPITTFYSTASGTITTLDIREGDYVMDGGTIVKLADLSGLWAEAQLYTSQLAVIDVNGSATVQFPDMDGLSINGKIEFVNPEINPDTRINLIRVAIPNNGNRLKPGMPAYVVLKSKQHSSLSLPIDAVIRDGKGATVWIRTGTHSFKSKMVETGLESGDRIEIKSGLNAGDIVVISGAYLLHSEYVFKKGADPMAGHNH</sequence>
<dbReference type="InterPro" id="IPR058627">
    <property type="entry name" value="MdtA-like_C"/>
</dbReference>
<dbReference type="GO" id="GO:0022857">
    <property type="term" value="F:transmembrane transporter activity"/>
    <property type="evidence" value="ECO:0007669"/>
    <property type="project" value="InterPro"/>
</dbReference>
<dbReference type="Proteomes" id="UP000290204">
    <property type="component" value="Unassembled WGS sequence"/>
</dbReference>
<dbReference type="AlphaFoldDB" id="A0A4Q1CMC7"/>
<organism evidence="8 9">
    <name type="scientific">Lacibacter luteus</name>
    <dbReference type="NCBI Taxonomy" id="2508719"/>
    <lineage>
        <taxon>Bacteria</taxon>
        <taxon>Pseudomonadati</taxon>
        <taxon>Bacteroidota</taxon>
        <taxon>Chitinophagia</taxon>
        <taxon>Chitinophagales</taxon>
        <taxon>Chitinophagaceae</taxon>
        <taxon>Lacibacter</taxon>
    </lineage>
</organism>
<dbReference type="GO" id="GO:0046914">
    <property type="term" value="F:transition metal ion binding"/>
    <property type="evidence" value="ECO:0007669"/>
    <property type="project" value="TreeGrafter"/>
</dbReference>
<feature type="domain" description="Heavy metal binding" evidence="3">
    <location>
        <begin position="43"/>
        <end position="70"/>
    </location>
</feature>
<dbReference type="GO" id="GO:0060003">
    <property type="term" value="P:copper ion export"/>
    <property type="evidence" value="ECO:0007669"/>
    <property type="project" value="TreeGrafter"/>
</dbReference>
<evidence type="ECO:0000259" key="6">
    <source>
        <dbReference type="Pfam" id="PF25954"/>
    </source>
</evidence>
<comment type="similarity">
    <text evidence="1">Belongs to the membrane fusion protein (MFP) (TC 8.A.1) family.</text>
</comment>
<dbReference type="PANTHER" id="PTHR30097:SF15">
    <property type="entry name" value="CATION EFFLUX SYSTEM PROTEIN CUSB"/>
    <property type="match status" value="1"/>
</dbReference>
<evidence type="ECO:0000313" key="8">
    <source>
        <dbReference type="EMBL" id="RXK62208.1"/>
    </source>
</evidence>
<dbReference type="Pfam" id="PF25967">
    <property type="entry name" value="RND-MFP_C"/>
    <property type="match status" value="1"/>
</dbReference>
<dbReference type="GO" id="GO:0016020">
    <property type="term" value="C:membrane"/>
    <property type="evidence" value="ECO:0007669"/>
    <property type="project" value="InterPro"/>
</dbReference>
<dbReference type="PANTHER" id="PTHR30097">
    <property type="entry name" value="CATION EFFLUX SYSTEM PROTEIN CUSB"/>
    <property type="match status" value="1"/>
</dbReference>
<reference evidence="8 9" key="1">
    <citation type="submission" date="2019-01" db="EMBL/GenBank/DDBJ databases">
        <title>Lacibacter sp. strain TTM-7.</title>
        <authorList>
            <person name="Chen W.-M."/>
        </authorList>
    </citation>
    <scope>NUCLEOTIDE SEQUENCE [LARGE SCALE GENOMIC DNA]</scope>
    <source>
        <strain evidence="8 9">TTM-7</strain>
    </source>
</reference>
<dbReference type="Pfam" id="PF25954">
    <property type="entry name" value="Beta-barrel_RND_2"/>
    <property type="match status" value="1"/>
</dbReference>
<dbReference type="InterPro" id="IPR058792">
    <property type="entry name" value="Beta-barrel_RND_2"/>
</dbReference>
<dbReference type="GO" id="GO:0015679">
    <property type="term" value="P:plasma membrane copper ion transport"/>
    <property type="evidence" value="ECO:0007669"/>
    <property type="project" value="TreeGrafter"/>
</dbReference>
<evidence type="ECO:0000256" key="1">
    <source>
        <dbReference type="ARBA" id="ARBA00009477"/>
    </source>
</evidence>
<evidence type="ECO:0000259" key="5">
    <source>
        <dbReference type="Pfam" id="PF25919"/>
    </source>
</evidence>
<evidence type="ECO:0000313" key="9">
    <source>
        <dbReference type="Proteomes" id="UP000290204"/>
    </source>
</evidence>
<keyword evidence="9" id="KW-1185">Reference proteome</keyword>
<protein>
    <submittedName>
        <fullName evidence="8">Efflux RND transporter periplasmic adaptor subunit</fullName>
    </submittedName>
</protein>
<feature type="domain" description="CusB-like barrel-sandwich hybrid" evidence="5">
    <location>
        <begin position="122"/>
        <end position="246"/>
    </location>
</feature>
<dbReference type="NCBIfam" id="TIGR01730">
    <property type="entry name" value="RND_mfp"/>
    <property type="match status" value="1"/>
</dbReference>
<dbReference type="Gene3D" id="2.40.30.170">
    <property type="match status" value="1"/>
</dbReference>
<dbReference type="EMBL" id="SDHW01000001">
    <property type="protein sequence ID" value="RXK62208.1"/>
    <property type="molecule type" value="Genomic_DNA"/>
</dbReference>
<evidence type="ECO:0000259" key="3">
    <source>
        <dbReference type="Pfam" id="PF19335"/>
    </source>
</evidence>
<dbReference type="PROSITE" id="PS51257">
    <property type="entry name" value="PROKAR_LIPOPROTEIN"/>
    <property type="match status" value="1"/>
</dbReference>
<feature type="domain" description="CusB-like beta-barrel" evidence="6">
    <location>
        <begin position="252"/>
        <end position="328"/>
    </location>
</feature>
<dbReference type="Pfam" id="PF19335">
    <property type="entry name" value="HMBD"/>
    <property type="match status" value="1"/>
</dbReference>
<dbReference type="Gene3D" id="2.40.420.20">
    <property type="match status" value="1"/>
</dbReference>
<dbReference type="OrthoDB" id="9806939at2"/>
<dbReference type="Pfam" id="PF25869">
    <property type="entry name" value="3HB_CusB"/>
    <property type="match status" value="1"/>
</dbReference>
<evidence type="ECO:0000259" key="4">
    <source>
        <dbReference type="Pfam" id="PF25869"/>
    </source>
</evidence>
<gene>
    <name evidence="8" type="ORF">ESA94_04140</name>
</gene>
<keyword evidence="2" id="KW-0813">Transport</keyword>
<name>A0A4Q1CMC7_9BACT</name>
<comment type="caution">
    <text evidence="8">The sequence shown here is derived from an EMBL/GenBank/DDBJ whole genome shotgun (WGS) entry which is preliminary data.</text>
</comment>
<evidence type="ECO:0000259" key="7">
    <source>
        <dbReference type="Pfam" id="PF25967"/>
    </source>
</evidence>
<proteinExistence type="inferred from homology"/>
<feature type="domain" description="CusB-like three alpha-helical bundle" evidence="4">
    <location>
        <begin position="169"/>
        <end position="213"/>
    </location>
</feature>
<dbReference type="SUPFAM" id="SSF111369">
    <property type="entry name" value="HlyD-like secretion proteins"/>
    <property type="match status" value="1"/>
</dbReference>
<dbReference type="FunFam" id="2.40.30.170:FF:000010">
    <property type="entry name" value="Efflux RND transporter periplasmic adaptor subunit"/>
    <property type="match status" value="1"/>
</dbReference>
<dbReference type="GO" id="GO:0030288">
    <property type="term" value="C:outer membrane-bounded periplasmic space"/>
    <property type="evidence" value="ECO:0007669"/>
    <property type="project" value="TreeGrafter"/>
</dbReference>
<dbReference type="InterPro" id="IPR058790">
    <property type="entry name" value="BSH_CusB"/>
</dbReference>
<accession>A0A4Q1CMC7</accession>
<dbReference type="Pfam" id="PF25919">
    <property type="entry name" value="BSH_CusB"/>
    <property type="match status" value="1"/>
</dbReference>
<feature type="domain" description="Multidrug resistance protein MdtA-like C-terminal permuted SH3" evidence="7">
    <location>
        <begin position="335"/>
        <end position="390"/>
    </location>
</feature>
<evidence type="ECO:0000256" key="2">
    <source>
        <dbReference type="ARBA" id="ARBA00022448"/>
    </source>
</evidence>
<dbReference type="InterPro" id="IPR051909">
    <property type="entry name" value="MFP_Cation_Efflux"/>
</dbReference>
<dbReference type="RefSeq" id="WP_129129579.1">
    <property type="nucleotide sequence ID" value="NZ_SDHW01000001.1"/>
</dbReference>